<protein>
    <submittedName>
        <fullName evidence="1">Uncharacterized protein</fullName>
    </submittedName>
</protein>
<keyword evidence="2" id="KW-1185">Reference proteome</keyword>
<proteinExistence type="predicted"/>
<evidence type="ECO:0000313" key="1">
    <source>
        <dbReference type="EMBL" id="KAL3286678.1"/>
    </source>
</evidence>
<sequence length="106" mass="12328">MKGGYDKDAHKECEFKLLPYFHRNPRFLNEASTSTMTDRTYPNLIQILILKIKINSYRTTRPQVVHNESYLSNESLDSDMQLVDDTARIRHTSMSVGGMPIKKHLE</sequence>
<dbReference type="EMBL" id="JABFTP020000185">
    <property type="protein sequence ID" value="KAL3286678.1"/>
    <property type="molecule type" value="Genomic_DNA"/>
</dbReference>
<organism evidence="1 2">
    <name type="scientific">Cryptolaemus montrouzieri</name>
    <dbReference type="NCBI Taxonomy" id="559131"/>
    <lineage>
        <taxon>Eukaryota</taxon>
        <taxon>Metazoa</taxon>
        <taxon>Ecdysozoa</taxon>
        <taxon>Arthropoda</taxon>
        <taxon>Hexapoda</taxon>
        <taxon>Insecta</taxon>
        <taxon>Pterygota</taxon>
        <taxon>Neoptera</taxon>
        <taxon>Endopterygota</taxon>
        <taxon>Coleoptera</taxon>
        <taxon>Polyphaga</taxon>
        <taxon>Cucujiformia</taxon>
        <taxon>Coccinelloidea</taxon>
        <taxon>Coccinellidae</taxon>
        <taxon>Scymninae</taxon>
        <taxon>Scymnini</taxon>
        <taxon>Cryptolaemus</taxon>
    </lineage>
</organism>
<comment type="caution">
    <text evidence="1">The sequence shown here is derived from an EMBL/GenBank/DDBJ whole genome shotgun (WGS) entry which is preliminary data.</text>
</comment>
<accession>A0ABD2P6T6</accession>
<name>A0ABD2P6T6_9CUCU</name>
<gene>
    <name evidence="1" type="ORF">HHI36_001175</name>
</gene>
<reference evidence="1 2" key="1">
    <citation type="journal article" date="2021" name="BMC Biol.">
        <title>Horizontally acquired antibacterial genes associated with adaptive radiation of ladybird beetles.</title>
        <authorList>
            <person name="Li H.S."/>
            <person name="Tang X.F."/>
            <person name="Huang Y.H."/>
            <person name="Xu Z.Y."/>
            <person name="Chen M.L."/>
            <person name="Du X.Y."/>
            <person name="Qiu B.Y."/>
            <person name="Chen P.T."/>
            <person name="Zhang W."/>
            <person name="Slipinski A."/>
            <person name="Escalona H.E."/>
            <person name="Waterhouse R.M."/>
            <person name="Zwick A."/>
            <person name="Pang H."/>
        </authorList>
    </citation>
    <scope>NUCLEOTIDE SEQUENCE [LARGE SCALE GENOMIC DNA]</scope>
    <source>
        <strain evidence="1">SYSU2018</strain>
    </source>
</reference>
<evidence type="ECO:0000313" key="2">
    <source>
        <dbReference type="Proteomes" id="UP001516400"/>
    </source>
</evidence>
<dbReference type="Proteomes" id="UP001516400">
    <property type="component" value="Unassembled WGS sequence"/>
</dbReference>
<dbReference type="AlphaFoldDB" id="A0ABD2P6T6"/>